<dbReference type="AlphaFoldDB" id="A0A838YV90"/>
<feature type="active site" description="Nucleophile" evidence="2">
    <location>
        <position position="11"/>
    </location>
</feature>
<dbReference type="Pfam" id="PF01323">
    <property type="entry name" value="DSBA"/>
    <property type="match status" value="1"/>
</dbReference>
<dbReference type="PANTHER" id="PTHR42943:SF2">
    <property type="entry name" value="GLUTATHIONE S-TRANSFERASE KAPPA 1"/>
    <property type="match status" value="1"/>
</dbReference>
<dbReference type="PIRSF" id="PIRSF006386">
    <property type="entry name" value="HCCAis_GSTk"/>
    <property type="match status" value="1"/>
</dbReference>
<evidence type="ECO:0000259" key="3">
    <source>
        <dbReference type="Pfam" id="PF01323"/>
    </source>
</evidence>
<dbReference type="GO" id="GO:0006749">
    <property type="term" value="P:glutathione metabolic process"/>
    <property type="evidence" value="ECO:0007669"/>
    <property type="project" value="TreeGrafter"/>
</dbReference>
<dbReference type="PANTHER" id="PTHR42943">
    <property type="entry name" value="GLUTATHIONE S-TRANSFERASE KAPPA"/>
    <property type="match status" value="1"/>
</dbReference>
<sequence>MKVDFIFDVASPNAYMVYKILPEFQKKTGAEFNYIPCLLGGVMHLTNNKPPFVAFAEVENKMKYQQVEMTRFIKKHSLNDFKFNSNFPMKTVNIQRGLIAAEELDVFDAYLECIISAVWEKNLNMADDETLYKTINEAGLDSTKFQEIITSQACKDKLIENTQSAVDAGVFGVPTFIYEGEIFFGKDHLDQLEDALKA</sequence>
<reference evidence="4 5" key="1">
    <citation type="submission" date="2020-06" db="EMBL/GenBank/DDBJ databases">
        <title>Dysbiosis in marine aquaculture revealed through microbiome analysis: reverse ecology for environmental sustainability.</title>
        <authorList>
            <person name="Haro-Moreno J.M."/>
            <person name="Coutinho F.H."/>
            <person name="Zaragoza-Solas A."/>
            <person name="Picazo A."/>
            <person name="Almagro-Moreno S."/>
            <person name="Lopez-Perez M."/>
        </authorList>
    </citation>
    <scope>NUCLEOTIDE SEQUENCE [LARGE SCALE GENOMIC DNA]</scope>
    <source>
        <strain evidence="4">MCMED-G42</strain>
    </source>
</reference>
<dbReference type="EC" id="5.99.1.4" evidence="1"/>
<dbReference type="InterPro" id="IPR051924">
    <property type="entry name" value="GST_Kappa/NadH"/>
</dbReference>
<dbReference type="GO" id="GO:1901170">
    <property type="term" value="P:naphthalene catabolic process"/>
    <property type="evidence" value="ECO:0007669"/>
    <property type="project" value="InterPro"/>
</dbReference>
<dbReference type="GO" id="GO:0018845">
    <property type="term" value="F:2-hydroxychromene-2-carboxylate isomerase activity"/>
    <property type="evidence" value="ECO:0007669"/>
    <property type="project" value="UniProtKB-UniRule"/>
</dbReference>
<dbReference type="InterPro" id="IPR014440">
    <property type="entry name" value="HCCAis_GSTk"/>
</dbReference>
<name>A0A838YV90_9GAMM</name>
<dbReference type="InterPro" id="IPR036249">
    <property type="entry name" value="Thioredoxin-like_sf"/>
</dbReference>
<proteinExistence type="inferred from homology"/>
<gene>
    <name evidence="4" type="ORF">H2021_01960</name>
</gene>
<comment type="similarity">
    <text evidence="1">Belongs to the GST superfamily. NadH family.</text>
</comment>
<evidence type="ECO:0000313" key="5">
    <source>
        <dbReference type="Proteomes" id="UP000585327"/>
    </source>
</evidence>
<dbReference type="InterPro" id="IPR001853">
    <property type="entry name" value="DSBA-like_thioredoxin_dom"/>
</dbReference>
<protein>
    <recommendedName>
        <fullName evidence="1">2-hydroxychromene-2-carboxylate isomerase</fullName>
        <ecNumber evidence="1">5.99.1.4</ecNumber>
    </recommendedName>
</protein>
<evidence type="ECO:0000256" key="1">
    <source>
        <dbReference type="PIRNR" id="PIRNR006386"/>
    </source>
</evidence>
<comment type="catalytic activity">
    <reaction evidence="1">
        <text>2-hydroxychromene-2-carboxylate = (3E)-4-(2-hydroxyphenyl)-2-oxobut-3-enoate</text>
        <dbReference type="Rhea" id="RHEA:27401"/>
        <dbReference type="ChEBI" id="CHEBI:59350"/>
        <dbReference type="ChEBI" id="CHEBI:59353"/>
        <dbReference type="EC" id="5.99.1.4"/>
    </reaction>
</comment>
<keyword evidence="1 4" id="KW-0413">Isomerase</keyword>
<dbReference type="Proteomes" id="UP000585327">
    <property type="component" value="Unassembled WGS sequence"/>
</dbReference>
<evidence type="ECO:0000313" key="4">
    <source>
        <dbReference type="EMBL" id="MBA4723959.1"/>
    </source>
</evidence>
<dbReference type="SUPFAM" id="SSF52833">
    <property type="entry name" value="Thioredoxin-like"/>
    <property type="match status" value="1"/>
</dbReference>
<feature type="domain" description="DSBA-like thioredoxin" evidence="3">
    <location>
        <begin position="3"/>
        <end position="197"/>
    </location>
</feature>
<dbReference type="Gene3D" id="3.40.30.10">
    <property type="entry name" value="Glutaredoxin"/>
    <property type="match status" value="1"/>
</dbReference>
<dbReference type="EMBL" id="JACETM010000012">
    <property type="protein sequence ID" value="MBA4723959.1"/>
    <property type="molecule type" value="Genomic_DNA"/>
</dbReference>
<dbReference type="GO" id="GO:0004602">
    <property type="term" value="F:glutathione peroxidase activity"/>
    <property type="evidence" value="ECO:0007669"/>
    <property type="project" value="TreeGrafter"/>
</dbReference>
<dbReference type="CDD" id="cd03022">
    <property type="entry name" value="DsbA_HCCA_Iso"/>
    <property type="match status" value="1"/>
</dbReference>
<dbReference type="GO" id="GO:0004364">
    <property type="term" value="F:glutathione transferase activity"/>
    <property type="evidence" value="ECO:0007669"/>
    <property type="project" value="TreeGrafter"/>
</dbReference>
<organism evidence="4 5">
    <name type="scientific">SAR86 cluster bacterium</name>
    <dbReference type="NCBI Taxonomy" id="2030880"/>
    <lineage>
        <taxon>Bacteria</taxon>
        <taxon>Pseudomonadati</taxon>
        <taxon>Pseudomonadota</taxon>
        <taxon>Gammaproteobacteria</taxon>
        <taxon>SAR86 cluster</taxon>
    </lineage>
</organism>
<dbReference type="InterPro" id="IPR044087">
    <property type="entry name" value="NahD-like"/>
</dbReference>
<accession>A0A838YV90</accession>
<comment type="caution">
    <text evidence="4">The sequence shown here is derived from an EMBL/GenBank/DDBJ whole genome shotgun (WGS) entry which is preliminary data.</text>
</comment>
<evidence type="ECO:0000256" key="2">
    <source>
        <dbReference type="PIRSR" id="PIRSR006386-1"/>
    </source>
</evidence>